<evidence type="ECO:0000313" key="6">
    <source>
        <dbReference type="EMBL" id="RAW02698.1"/>
    </source>
</evidence>
<feature type="transmembrane region" description="Helical" evidence="4">
    <location>
        <begin position="134"/>
        <end position="157"/>
    </location>
</feature>
<dbReference type="OrthoDB" id="5492415at2"/>
<dbReference type="GO" id="GO:0043565">
    <property type="term" value="F:sequence-specific DNA binding"/>
    <property type="evidence" value="ECO:0007669"/>
    <property type="project" value="InterPro"/>
</dbReference>
<feature type="transmembrane region" description="Helical" evidence="4">
    <location>
        <begin position="210"/>
        <end position="229"/>
    </location>
</feature>
<proteinExistence type="predicted"/>
<sequence>MNILYTAATLQGIILAVLLARTKVNQPANKVLAVLLILLSFHLVLVGNDNRSFFMSYPHLSRVSWIIGSLYWPLIFLFVQSVTENGERRNRYDTLWFFIPFVVLLILMLPYYMLPASEKRSLLNDFNKASEADFGLINQIVSLLHLFFQTFNLIYYLRLEKKWRNEYSAVESIRIGWLKQFLMLTLIATILAVMSFFFRTWNIPVFSNLYSYHFIGIVAIFYWMSYKALSHPVIFGLSHVPSVSPEPVTITVQAQEKYAKSGVDEHRLQEIFDAVQTVLRDEKIYTKKDLTLSELADKIGIQRHQVSQAINAIYDGNFFDLINAYRVDEFKRLASDPSKKHLTLLGISQESGFNSKASFYAIFKKKTGLTPSEYIEMQSNEAK</sequence>
<dbReference type="RefSeq" id="WP_112744915.1">
    <property type="nucleotide sequence ID" value="NZ_QMFY01000001.1"/>
</dbReference>
<evidence type="ECO:0000256" key="3">
    <source>
        <dbReference type="ARBA" id="ARBA00023163"/>
    </source>
</evidence>
<feature type="transmembrane region" description="Helical" evidence="4">
    <location>
        <begin position="95"/>
        <end position="114"/>
    </location>
</feature>
<feature type="transmembrane region" description="Helical" evidence="4">
    <location>
        <begin position="31"/>
        <end position="48"/>
    </location>
</feature>
<feature type="domain" description="HTH araC/xylS-type" evidence="5">
    <location>
        <begin position="269"/>
        <end position="377"/>
    </location>
</feature>
<accession>A0A364Y9W8</accession>
<evidence type="ECO:0000256" key="2">
    <source>
        <dbReference type="ARBA" id="ARBA00023125"/>
    </source>
</evidence>
<dbReference type="GO" id="GO:0003700">
    <property type="term" value="F:DNA-binding transcription factor activity"/>
    <property type="evidence" value="ECO:0007669"/>
    <property type="project" value="InterPro"/>
</dbReference>
<evidence type="ECO:0000256" key="4">
    <source>
        <dbReference type="SAM" id="Phobius"/>
    </source>
</evidence>
<keyword evidence="4" id="KW-0472">Membrane</keyword>
<dbReference type="EMBL" id="QMFY01000001">
    <property type="protein sequence ID" value="RAW02698.1"/>
    <property type="molecule type" value="Genomic_DNA"/>
</dbReference>
<dbReference type="PROSITE" id="PS01124">
    <property type="entry name" value="HTH_ARAC_FAMILY_2"/>
    <property type="match status" value="1"/>
</dbReference>
<name>A0A364Y9W8_9BACT</name>
<keyword evidence="4" id="KW-1133">Transmembrane helix</keyword>
<evidence type="ECO:0000259" key="5">
    <source>
        <dbReference type="PROSITE" id="PS01124"/>
    </source>
</evidence>
<feature type="transmembrane region" description="Helical" evidence="4">
    <location>
        <begin position="177"/>
        <end position="198"/>
    </location>
</feature>
<dbReference type="SUPFAM" id="SSF46689">
    <property type="entry name" value="Homeodomain-like"/>
    <property type="match status" value="1"/>
</dbReference>
<dbReference type="InterPro" id="IPR009057">
    <property type="entry name" value="Homeodomain-like_sf"/>
</dbReference>
<dbReference type="Pfam" id="PF12833">
    <property type="entry name" value="HTH_18"/>
    <property type="match status" value="1"/>
</dbReference>
<keyword evidence="3" id="KW-0804">Transcription</keyword>
<keyword evidence="7" id="KW-1185">Reference proteome</keyword>
<comment type="caution">
    <text evidence="6">The sequence shown here is derived from an EMBL/GenBank/DDBJ whole genome shotgun (WGS) entry which is preliminary data.</text>
</comment>
<feature type="transmembrane region" description="Helical" evidence="4">
    <location>
        <begin position="63"/>
        <end position="83"/>
    </location>
</feature>
<dbReference type="SMART" id="SM00342">
    <property type="entry name" value="HTH_ARAC"/>
    <property type="match status" value="1"/>
</dbReference>
<evidence type="ECO:0000256" key="1">
    <source>
        <dbReference type="ARBA" id="ARBA00023015"/>
    </source>
</evidence>
<evidence type="ECO:0000313" key="7">
    <source>
        <dbReference type="Proteomes" id="UP000251889"/>
    </source>
</evidence>
<organism evidence="6 7">
    <name type="scientific">Pseudochryseolinea flava</name>
    <dbReference type="NCBI Taxonomy" id="2059302"/>
    <lineage>
        <taxon>Bacteria</taxon>
        <taxon>Pseudomonadati</taxon>
        <taxon>Bacteroidota</taxon>
        <taxon>Cytophagia</taxon>
        <taxon>Cytophagales</taxon>
        <taxon>Fulvivirgaceae</taxon>
        <taxon>Pseudochryseolinea</taxon>
    </lineage>
</organism>
<keyword evidence="1" id="KW-0805">Transcription regulation</keyword>
<dbReference type="PANTHER" id="PTHR43280">
    <property type="entry name" value="ARAC-FAMILY TRANSCRIPTIONAL REGULATOR"/>
    <property type="match status" value="1"/>
</dbReference>
<keyword evidence="2" id="KW-0238">DNA-binding</keyword>
<dbReference type="Gene3D" id="1.10.10.60">
    <property type="entry name" value="Homeodomain-like"/>
    <property type="match status" value="2"/>
</dbReference>
<dbReference type="InterPro" id="IPR018060">
    <property type="entry name" value="HTH_AraC"/>
</dbReference>
<dbReference type="Proteomes" id="UP000251889">
    <property type="component" value="Unassembled WGS sequence"/>
</dbReference>
<gene>
    <name evidence="6" type="ORF">DQQ10_00900</name>
</gene>
<dbReference type="PANTHER" id="PTHR43280:SF29">
    <property type="entry name" value="ARAC-FAMILY TRANSCRIPTIONAL REGULATOR"/>
    <property type="match status" value="1"/>
</dbReference>
<keyword evidence="4" id="KW-0812">Transmembrane</keyword>
<dbReference type="AlphaFoldDB" id="A0A364Y9W8"/>
<reference evidence="6 7" key="1">
    <citation type="submission" date="2018-06" db="EMBL/GenBank/DDBJ databases">
        <title>Chryseolinea flavus sp. nov., a member of the phylum Bacteroidetes isolated from soil.</title>
        <authorList>
            <person name="Li Y."/>
            <person name="Wang J."/>
        </authorList>
    </citation>
    <scope>NUCLEOTIDE SEQUENCE [LARGE SCALE GENOMIC DNA]</scope>
    <source>
        <strain evidence="6 7">SDU1-6</strain>
    </source>
</reference>
<protein>
    <recommendedName>
        <fullName evidence="5">HTH araC/xylS-type domain-containing protein</fullName>
    </recommendedName>
</protein>